<dbReference type="InterPro" id="IPR036047">
    <property type="entry name" value="F-box-like_dom_sf"/>
</dbReference>
<dbReference type="InterPro" id="IPR001810">
    <property type="entry name" value="F-box_dom"/>
</dbReference>
<dbReference type="Pfam" id="PF12937">
    <property type="entry name" value="F-box-like"/>
    <property type="match status" value="1"/>
</dbReference>
<dbReference type="Proteomes" id="UP000037035">
    <property type="component" value="Unassembled WGS sequence"/>
</dbReference>
<feature type="domain" description="F-box" evidence="1">
    <location>
        <begin position="40"/>
        <end position="83"/>
    </location>
</feature>
<gene>
    <name evidence="2" type="ORF">VP01_1757g1</name>
</gene>
<name>A0A0L6VFJ5_9BASI</name>
<evidence type="ECO:0000313" key="2">
    <source>
        <dbReference type="EMBL" id="KNZ59327.1"/>
    </source>
</evidence>
<dbReference type="EMBL" id="LAVV01006567">
    <property type="protein sequence ID" value="KNZ59327.1"/>
    <property type="molecule type" value="Genomic_DNA"/>
</dbReference>
<dbReference type="VEuPathDB" id="FungiDB:VP01_1757g1"/>
<protein>
    <recommendedName>
        <fullName evidence="1">F-box domain-containing protein</fullName>
    </recommendedName>
</protein>
<reference evidence="2 3" key="1">
    <citation type="submission" date="2015-08" db="EMBL/GenBank/DDBJ databases">
        <title>Next Generation Sequencing and Analysis of the Genome of Puccinia sorghi L Schw, the Causal Agent of Maize Common Rust.</title>
        <authorList>
            <person name="Rochi L."/>
            <person name="Burguener G."/>
            <person name="Darino M."/>
            <person name="Turjanski A."/>
            <person name="Kreff E."/>
            <person name="Dieguez M.J."/>
            <person name="Sacco F."/>
        </authorList>
    </citation>
    <scope>NUCLEOTIDE SEQUENCE [LARGE SCALE GENOMIC DNA]</scope>
    <source>
        <strain evidence="2 3">RO10H11247</strain>
    </source>
</reference>
<keyword evidence="3" id="KW-1185">Reference proteome</keyword>
<dbReference type="Gene3D" id="1.20.1280.50">
    <property type="match status" value="1"/>
</dbReference>
<dbReference type="AlphaFoldDB" id="A0A0L6VFJ5"/>
<proteinExistence type="predicted"/>
<evidence type="ECO:0000313" key="3">
    <source>
        <dbReference type="Proteomes" id="UP000037035"/>
    </source>
</evidence>
<organism evidence="2 3">
    <name type="scientific">Puccinia sorghi</name>
    <dbReference type="NCBI Taxonomy" id="27349"/>
    <lineage>
        <taxon>Eukaryota</taxon>
        <taxon>Fungi</taxon>
        <taxon>Dikarya</taxon>
        <taxon>Basidiomycota</taxon>
        <taxon>Pucciniomycotina</taxon>
        <taxon>Pucciniomycetes</taxon>
        <taxon>Pucciniales</taxon>
        <taxon>Pucciniaceae</taxon>
        <taxon>Puccinia</taxon>
    </lineage>
</organism>
<accession>A0A0L6VFJ5</accession>
<sequence>MISHQLGATPSPSMKTLNYTYPSGLDRRLQPRSSTMSACSRLPSELLVEIFNWLPPLSHSLDRLSVCRVCRSWLGPAQIVSVWTLTVFLRPDNFSVYTFFHPSSPQSRRPTTLHPFSSAYVHPITPWHLWRSLWLRSPRSVSSLADTVDKKPELAKLPRALRFYTGDNEYLAELDADAVFVTMNRLVNLEQFHVLVNYCSTDRASPLIEVGDLYDSLCEELLGSPVKHIVLGADEGISRSHVQASMRFERLEYLELLRLGDLGDLRSLEVEWVFSKSLVELVLIQPDLPGQKLILFPCCFDLRSSPRIYSSDHVPHPSTGDALRFLLSHVKGTLRRLKIHFGHLVADNGEDGTSITRITEEDLETALVESGADLRHLELCWPYSTTPFLNQTVKGLFSLEEMYVSGAICDPGLIDLTCQSKLERISFDLRAGTEPPKSLLRLVDSGARRSNVTKYHLRTFFDDPSWEQTVLKMVEMRDQEQEIPKKDWSQECIEKWQELSKKLGASGIKLTADFF</sequence>
<comment type="caution">
    <text evidence="2">The sequence shown here is derived from an EMBL/GenBank/DDBJ whole genome shotgun (WGS) entry which is preliminary data.</text>
</comment>
<dbReference type="CDD" id="cd09917">
    <property type="entry name" value="F-box_SF"/>
    <property type="match status" value="1"/>
</dbReference>
<evidence type="ECO:0000259" key="1">
    <source>
        <dbReference type="Pfam" id="PF12937"/>
    </source>
</evidence>
<dbReference type="SUPFAM" id="SSF81383">
    <property type="entry name" value="F-box domain"/>
    <property type="match status" value="1"/>
</dbReference>
<dbReference type="OrthoDB" id="2498397at2759"/>